<evidence type="ECO:0000256" key="1">
    <source>
        <dbReference type="SAM" id="MobiDB-lite"/>
    </source>
</evidence>
<dbReference type="Pfam" id="PF13936">
    <property type="entry name" value="HTH_38"/>
    <property type="match status" value="1"/>
</dbReference>
<reference evidence="4" key="1">
    <citation type="submission" date="2017-01" db="EMBL/GenBank/DDBJ databases">
        <authorList>
            <person name="Varghese N."/>
            <person name="Submissions S."/>
        </authorList>
    </citation>
    <scope>NUCLEOTIDE SEQUENCE [LARGE SCALE GENOMIC DNA]</scope>
    <source>
        <strain evidence="4">DSM 16176</strain>
    </source>
</reference>
<evidence type="ECO:0000313" key="4">
    <source>
        <dbReference type="Proteomes" id="UP000186156"/>
    </source>
</evidence>
<dbReference type="InterPro" id="IPR025246">
    <property type="entry name" value="IS30-like_HTH"/>
</dbReference>
<dbReference type="AlphaFoldDB" id="A0A1N7PFR3"/>
<name>A0A1N7PFR3_9BACL</name>
<organism evidence="3 4">
    <name type="scientific">Alicyclobacillus vulcanalis</name>
    <dbReference type="NCBI Taxonomy" id="252246"/>
    <lineage>
        <taxon>Bacteria</taxon>
        <taxon>Bacillati</taxon>
        <taxon>Bacillota</taxon>
        <taxon>Bacilli</taxon>
        <taxon>Bacillales</taxon>
        <taxon>Alicyclobacillaceae</taxon>
        <taxon>Alicyclobacillus</taxon>
    </lineage>
</organism>
<feature type="compositionally biased region" description="Basic and acidic residues" evidence="1">
    <location>
        <begin position="41"/>
        <end position="52"/>
    </location>
</feature>
<proteinExistence type="predicted"/>
<dbReference type="STRING" id="252246.SAMN05421799_11328"/>
<dbReference type="SUPFAM" id="SSF46689">
    <property type="entry name" value="Homeodomain-like"/>
    <property type="match status" value="1"/>
</dbReference>
<evidence type="ECO:0000259" key="2">
    <source>
        <dbReference type="Pfam" id="PF13936"/>
    </source>
</evidence>
<evidence type="ECO:0000313" key="3">
    <source>
        <dbReference type="EMBL" id="SIT09424.1"/>
    </source>
</evidence>
<dbReference type="RefSeq" id="WP_234969809.1">
    <property type="nucleotide sequence ID" value="NZ_FTOO01000013.1"/>
</dbReference>
<keyword evidence="4" id="KW-1185">Reference proteome</keyword>
<gene>
    <name evidence="3" type="ORF">SAMN05421799_11328</name>
</gene>
<protein>
    <submittedName>
        <fullName evidence="3">Helix-turn-helix domain-containing protein</fullName>
    </submittedName>
</protein>
<accession>A0A1N7PFR3</accession>
<dbReference type="Gene3D" id="1.10.10.60">
    <property type="entry name" value="Homeodomain-like"/>
    <property type="match status" value="1"/>
</dbReference>
<dbReference type="EMBL" id="FTOO01000013">
    <property type="protein sequence ID" value="SIT09424.1"/>
    <property type="molecule type" value="Genomic_DNA"/>
</dbReference>
<dbReference type="InterPro" id="IPR009057">
    <property type="entry name" value="Homeodomain-like_sf"/>
</dbReference>
<sequence>MREDERMEIRQLYEAGVSVSELARRFGHDRKTIRSALNSSLEEKQGERASRGERKRGSKLSPTRIT</sequence>
<feature type="domain" description="Transposase IS30-like HTH" evidence="2">
    <location>
        <begin position="4"/>
        <end position="33"/>
    </location>
</feature>
<feature type="region of interest" description="Disordered" evidence="1">
    <location>
        <begin position="36"/>
        <end position="66"/>
    </location>
</feature>
<dbReference type="Proteomes" id="UP000186156">
    <property type="component" value="Unassembled WGS sequence"/>
</dbReference>